<evidence type="ECO:0000313" key="2">
    <source>
        <dbReference type="Proteomes" id="UP000585474"/>
    </source>
</evidence>
<dbReference type="OrthoDB" id="1162097at2759"/>
<proteinExistence type="predicted"/>
<reference evidence="1 2" key="1">
    <citation type="submission" date="2019-07" db="EMBL/GenBank/DDBJ databases">
        <title>De Novo Assembly of kiwifruit Actinidia rufa.</title>
        <authorList>
            <person name="Sugita-Konishi S."/>
            <person name="Sato K."/>
            <person name="Mori E."/>
            <person name="Abe Y."/>
            <person name="Kisaki G."/>
            <person name="Hamano K."/>
            <person name="Suezawa K."/>
            <person name="Otani M."/>
            <person name="Fukuda T."/>
            <person name="Manabe T."/>
            <person name="Gomi K."/>
            <person name="Tabuchi M."/>
            <person name="Akimitsu K."/>
            <person name="Kataoka I."/>
        </authorList>
    </citation>
    <scope>NUCLEOTIDE SEQUENCE [LARGE SCALE GENOMIC DNA]</scope>
    <source>
        <strain evidence="2">cv. Fuchu</strain>
    </source>
</reference>
<dbReference type="AlphaFoldDB" id="A0A7J0GVQ1"/>
<dbReference type="EMBL" id="BJWL01000024">
    <property type="protein sequence ID" value="GFZ14873.1"/>
    <property type="molecule type" value="Genomic_DNA"/>
</dbReference>
<keyword evidence="2" id="KW-1185">Reference proteome</keyword>
<evidence type="ECO:0000313" key="1">
    <source>
        <dbReference type="EMBL" id="GFZ14873.1"/>
    </source>
</evidence>
<sequence length="137" mass="14999">MALMAVVLSIHIDRVDVLVRECGSSDSCHLVNDAYSSSLSCVVSSSSYGVSGGDMDIDLVSSFCGHEKKVLKSDGWVYLIKEVGQKLQTWNGYFYIKDLDNVHTCGAAMLTTDNARDSSRLIGMLIRNEVRVASSKR</sequence>
<gene>
    <name evidence="1" type="ORF">Acr_24g0010630</name>
</gene>
<accession>A0A7J0GVQ1</accession>
<dbReference type="Proteomes" id="UP000585474">
    <property type="component" value="Unassembled WGS sequence"/>
</dbReference>
<comment type="caution">
    <text evidence="1">The sequence shown here is derived from an EMBL/GenBank/DDBJ whole genome shotgun (WGS) entry which is preliminary data.</text>
</comment>
<organism evidence="1 2">
    <name type="scientific">Actinidia rufa</name>
    <dbReference type="NCBI Taxonomy" id="165716"/>
    <lineage>
        <taxon>Eukaryota</taxon>
        <taxon>Viridiplantae</taxon>
        <taxon>Streptophyta</taxon>
        <taxon>Embryophyta</taxon>
        <taxon>Tracheophyta</taxon>
        <taxon>Spermatophyta</taxon>
        <taxon>Magnoliopsida</taxon>
        <taxon>eudicotyledons</taxon>
        <taxon>Gunneridae</taxon>
        <taxon>Pentapetalae</taxon>
        <taxon>asterids</taxon>
        <taxon>Ericales</taxon>
        <taxon>Actinidiaceae</taxon>
        <taxon>Actinidia</taxon>
    </lineage>
</organism>
<protein>
    <submittedName>
        <fullName evidence="1">Uncharacterized protein</fullName>
    </submittedName>
</protein>
<name>A0A7J0GVQ1_9ERIC</name>